<organism evidence="2 3">
    <name type="scientific">Mycena sanguinolenta</name>
    <dbReference type="NCBI Taxonomy" id="230812"/>
    <lineage>
        <taxon>Eukaryota</taxon>
        <taxon>Fungi</taxon>
        <taxon>Dikarya</taxon>
        <taxon>Basidiomycota</taxon>
        <taxon>Agaricomycotina</taxon>
        <taxon>Agaricomycetes</taxon>
        <taxon>Agaricomycetidae</taxon>
        <taxon>Agaricales</taxon>
        <taxon>Marasmiineae</taxon>
        <taxon>Mycenaceae</taxon>
        <taxon>Mycena</taxon>
    </lineage>
</organism>
<accession>A0A8H7CM15</accession>
<dbReference type="Proteomes" id="UP000623467">
    <property type="component" value="Unassembled WGS sequence"/>
</dbReference>
<feature type="compositionally biased region" description="Pro residues" evidence="1">
    <location>
        <begin position="94"/>
        <end position="108"/>
    </location>
</feature>
<dbReference type="EMBL" id="JACAZH010000025">
    <property type="protein sequence ID" value="KAF7342714.1"/>
    <property type="molecule type" value="Genomic_DNA"/>
</dbReference>
<feature type="compositionally biased region" description="Basic residues" evidence="1">
    <location>
        <begin position="132"/>
        <end position="142"/>
    </location>
</feature>
<evidence type="ECO:0000256" key="1">
    <source>
        <dbReference type="SAM" id="MobiDB-lite"/>
    </source>
</evidence>
<keyword evidence="3" id="KW-1185">Reference proteome</keyword>
<evidence type="ECO:0000313" key="3">
    <source>
        <dbReference type="Proteomes" id="UP000623467"/>
    </source>
</evidence>
<comment type="caution">
    <text evidence="2">The sequence shown here is derived from an EMBL/GenBank/DDBJ whole genome shotgun (WGS) entry which is preliminary data.</text>
</comment>
<gene>
    <name evidence="2" type="ORF">MSAN_02029300</name>
</gene>
<name>A0A8H7CM15_9AGAR</name>
<evidence type="ECO:0000313" key="2">
    <source>
        <dbReference type="EMBL" id="KAF7342714.1"/>
    </source>
</evidence>
<dbReference type="AlphaFoldDB" id="A0A8H7CM15"/>
<reference evidence="2" key="1">
    <citation type="submission" date="2020-05" db="EMBL/GenBank/DDBJ databases">
        <title>Mycena genomes resolve the evolution of fungal bioluminescence.</title>
        <authorList>
            <person name="Tsai I.J."/>
        </authorList>
    </citation>
    <scope>NUCLEOTIDE SEQUENCE</scope>
    <source>
        <strain evidence="2">160909Yilan</strain>
    </source>
</reference>
<protein>
    <submittedName>
        <fullName evidence="2">Uncharacterized protein</fullName>
    </submittedName>
</protein>
<feature type="compositionally biased region" description="Low complexity" evidence="1">
    <location>
        <begin position="115"/>
        <end position="127"/>
    </location>
</feature>
<feature type="region of interest" description="Disordered" evidence="1">
    <location>
        <begin position="89"/>
        <end position="142"/>
    </location>
</feature>
<proteinExistence type="predicted"/>
<sequence>MRPVCRTPSMTMNKARRIIRTSPVLGFTTCPFLLLLDVYFAFAQLRLIRSVLDLVSTDGRFFTPCNVNVNFHALDMTVARALADVDETERIRPLRPPRTSPPSTPSLPTPGLTCTSASSTSSQPQTQMPLRSHLHPSTRTSSRPHLRLLDAYFACAFDSTSTFSPTSFAPYLRLRPAFSDLDPASVAALVETVPVRLFGYLIEYILCSRRSTSRPRYPSHPTRQSLTVMVSSKLEIVNAQRNSYRHVLSWARTVQPSGASPFRTYRRGSLLR</sequence>